<evidence type="ECO:0000313" key="3">
    <source>
        <dbReference type="Proteomes" id="UP001597197"/>
    </source>
</evidence>
<evidence type="ECO:0000313" key="2">
    <source>
        <dbReference type="EMBL" id="MFD1874885.1"/>
    </source>
</evidence>
<protein>
    <recommendedName>
        <fullName evidence="4">YcxB family protein</fullName>
    </recommendedName>
</protein>
<keyword evidence="3" id="KW-1185">Reference proteome</keyword>
<dbReference type="Proteomes" id="UP001597197">
    <property type="component" value="Unassembled WGS sequence"/>
</dbReference>
<proteinExistence type="predicted"/>
<evidence type="ECO:0000256" key="1">
    <source>
        <dbReference type="SAM" id="Phobius"/>
    </source>
</evidence>
<organism evidence="2 3">
    <name type="scientific">Hymenobacter bucti</name>
    <dbReference type="NCBI Taxonomy" id="1844114"/>
    <lineage>
        <taxon>Bacteria</taxon>
        <taxon>Pseudomonadati</taxon>
        <taxon>Bacteroidota</taxon>
        <taxon>Cytophagia</taxon>
        <taxon>Cytophagales</taxon>
        <taxon>Hymenobacteraceae</taxon>
        <taxon>Hymenobacter</taxon>
    </lineage>
</organism>
<feature type="transmembrane region" description="Helical" evidence="1">
    <location>
        <begin position="53"/>
        <end position="75"/>
    </location>
</feature>
<comment type="caution">
    <text evidence="2">The sequence shown here is derived from an EMBL/GenBank/DDBJ whole genome shotgun (WGS) entry which is preliminary data.</text>
</comment>
<accession>A0ABW4R0U1</accession>
<dbReference type="EMBL" id="JBHUFD010000018">
    <property type="protein sequence ID" value="MFD1874885.1"/>
    <property type="molecule type" value="Genomic_DNA"/>
</dbReference>
<feature type="transmembrane region" description="Helical" evidence="1">
    <location>
        <begin position="29"/>
        <end position="47"/>
    </location>
</feature>
<keyword evidence="1" id="KW-0472">Membrane</keyword>
<sequence>MVSHITRRFQSDFAALLAGKLYTFRRRSVWRYLLAALLLSLARPTLVHNFWRTLLAAAAGLVGLGLLAVVASSYAQRRQKYFEAEIAFRADGLTVQPTSGALAEAHDWQWVRHASESRHRFYLVLRPFPRLVLLLDKHRLTAEEVAAFRTWLAARHPAR</sequence>
<keyword evidence="1" id="KW-1133">Transmembrane helix</keyword>
<evidence type="ECO:0008006" key="4">
    <source>
        <dbReference type="Google" id="ProtNLM"/>
    </source>
</evidence>
<gene>
    <name evidence="2" type="ORF">ACFSDX_20795</name>
</gene>
<dbReference type="RefSeq" id="WP_382317059.1">
    <property type="nucleotide sequence ID" value="NZ_JBHUFD010000018.1"/>
</dbReference>
<reference evidence="3" key="1">
    <citation type="journal article" date="2019" name="Int. J. Syst. Evol. Microbiol.">
        <title>The Global Catalogue of Microorganisms (GCM) 10K type strain sequencing project: providing services to taxonomists for standard genome sequencing and annotation.</title>
        <authorList>
            <consortium name="The Broad Institute Genomics Platform"/>
            <consortium name="The Broad Institute Genome Sequencing Center for Infectious Disease"/>
            <person name="Wu L."/>
            <person name="Ma J."/>
        </authorList>
    </citation>
    <scope>NUCLEOTIDE SEQUENCE [LARGE SCALE GENOMIC DNA]</scope>
    <source>
        <strain evidence="3">CGMCC 1.15795</strain>
    </source>
</reference>
<keyword evidence="1" id="KW-0812">Transmembrane</keyword>
<name>A0ABW4R0U1_9BACT</name>